<evidence type="ECO:0000313" key="2">
    <source>
        <dbReference type="EMBL" id="ABM10632.1"/>
    </source>
</evidence>
<proteinExistence type="predicted"/>
<keyword evidence="2" id="KW-0614">Plasmid</keyword>
<keyword evidence="1" id="KW-0812">Transmembrane</keyword>
<keyword evidence="3" id="KW-1185">Reference proteome</keyword>
<organism evidence="2 3">
    <name type="scientific">Paenarthrobacter aurescens (strain TC1)</name>
    <dbReference type="NCBI Taxonomy" id="290340"/>
    <lineage>
        <taxon>Bacteria</taxon>
        <taxon>Bacillati</taxon>
        <taxon>Actinomycetota</taxon>
        <taxon>Actinomycetes</taxon>
        <taxon>Micrococcales</taxon>
        <taxon>Micrococcaceae</taxon>
        <taxon>Paenarthrobacter</taxon>
    </lineage>
</organism>
<dbReference type="HOGENOM" id="CLU_1700612_0_0_11"/>
<keyword evidence="1" id="KW-0472">Membrane</keyword>
<gene>
    <name evidence="2" type="ordered locus">AAur_pTC20009</name>
</gene>
<dbReference type="EMBL" id="CP000476">
    <property type="protein sequence ID" value="ABM10632.1"/>
    <property type="molecule type" value="Genomic_DNA"/>
</dbReference>
<feature type="transmembrane region" description="Helical" evidence="1">
    <location>
        <begin position="6"/>
        <end position="28"/>
    </location>
</feature>
<dbReference type="Proteomes" id="UP000000637">
    <property type="component" value="Plasmid pTC2"/>
</dbReference>
<keyword evidence="1" id="KW-1133">Transmembrane helix</keyword>
<accession>A1RD63</accession>
<evidence type="ECO:0000313" key="3">
    <source>
        <dbReference type="Proteomes" id="UP000000637"/>
    </source>
</evidence>
<dbReference type="KEGG" id="aau:AAur_pTC20009"/>
<evidence type="ECO:0000256" key="1">
    <source>
        <dbReference type="SAM" id="Phobius"/>
    </source>
</evidence>
<sequence>MMQSGGPAWVLWSSSFLLGVVVLQWLCISLMNGYRPASGLADLSETGNLWHLTRNPELLEQAKTHGWVAISPERCRPLARMFNRAHLLALPRRAVYVFSTLPGRAHVRQNVSQRQMVGLLMLDAAAVSGGVYTRSRDGAVALLEGYDGPAQVVE</sequence>
<protein>
    <submittedName>
        <fullName evidence="2">Uncharacterized protein</fullName>
    </submittedName>
</protein>
<dbReference type="AlphaFoldDB" id="A1RD63"/>
<name>A1RD63_PAEAT</name>
<geneLocation type="plasmid" evidence="2 3">
    <name>pTC2</name>
</geneLocation>
<reference evidence="2 3" key="1">
    <citation type="journal article" date="2006" name="PLoS Genet.">
        <title>Secrets of soil survival revealed by the genome sequence of Arthrobacter aurescens TC1.</title>
        <authorList>
            <person name="Mongodin E.F."/>
            <person name="Shapir N."/>
            <person name="Daugherty S.C."/>
            <person name="DeBoy R.T."/>
            <person name="Emerson J.B."/>
            <person name="Shvartzbeyn A."/>
            <person name="Radune D."/>
            <person name="Vamathevan J."/>
            <person name="Riggs F."/>
            <person name="Grinberg V."/>
            <person name="Khouri H."/>
            <person name="Wackett L.P."/>
            <person name="Nelson K.E."/>
            <person name="Sadowsky M.J."/>
        </authorList>
    </citation>
    <scope>NUCLEOTIDE SEQUENCE [LARGE SCALE GENOMIC DNA]</scope>
    <source>
        <strain evidence="2 3">TC1</strain>
    </source>
</reference>